<keyword evidence="3" id="KW-1185">Reference proteome</keyword>
<dbReference type="Pfam" id="PF01402">
    <property type="entry name" value="RHH_1"/>
    <property type="match status" value="1"/>
</dbReference>
<feature type="domain" description="Ribbon-helix-helix protein CopG" evidence="1">
    <location>
        <begin position="2"/>
        <end position="40"/>
    </location>
</feature>
<dbReference type="RefSeq" id="WP_285884545.1">
    <property type="nucleotide sequence ID" value="NZ_JARFYN010000094.1"/>
</dbReference>
<dbReference type="CDD" id="cd21631">
    <property type="entry name" value="RHH_CopG_NikR-like"/>
    <property type="match status" value="1"/>
</dbReference>
<accession>A0ABT7KPS3</accession>
<protein>
    <submittedName>
        <fullName evidence="2">CopG family transcriptional regulator</fullName>
    </submittedName>
</protein>
<gene>
    <name evidence="2" type="ORF">PY650_34650</name>
</gene>
<dbReference type="InterPro" id="IPR002145">
    <property type="entry name" value="CopG"/>
</dbReference>
<dbReference type="InterPro" id="IPR013321">
    <property type="entry name" value="Arc_rbn_hlx_hlx"/>
</dbReference>
<comment type="caution">
    <text evidence="2">The sequence shown here is derived from an EMBL/GenBank/DDBJ whole genome shotgun (WGS) entry which is preliminary data.</text>
</comment>
<sequence>MRTLVDIGDPEVKALDRLAQREKVSRAALIRKAIDDFLARNSSGSSEVEAFGLWGDRKVDGLAYQEDMRSEW</sequence>
<evidence type="ECO:0000313" key="2">
    <source>
        <dbReference type="EMBL" id="MDL2410622.1"/>
    </source>
</evidence>
<evidence type="ECO:0000313" key="3">
    <source>
        <dbReference type="Proteomes" id="UP001172630"/>
    </source>
</evidence>
<dbReference type="Proteomes" id="UP001172630">
    <property type="component" value="Unassembled WGS sequence"/>
</dbReference>
<proteinExistence type="predicted"/>
<evidence type="ECO:0000259" key="1">
    <source>
        <dbReference type="Pfam" id="PF01402"/>
    </source>
</evidence>
<dbReference type="Gene3D" id="1.10.1220.10">
    <property type="entry name" value="Met repressor-like"/>
    <property type="match status" value="1"/>
</dbReference>
<organism evidence="2 3">
    <name type="scientific">Rhizobium calliandrae</name>
    <dbReference type="NCBI Taxonomy" id="1312182"/>
    <lineage>
        <taxon>Bacteria</taxon>
        <taxon>Pseudomonadati</taxon>
        <taxon>Pseudomonadota</taxon>
        <taxon>Alphaproteobacteria</taxon>
        <taxon>Hyphomicrobiales</taxon>
        <taxon>Rhizobiaceae</taxon>
        <taxon>Rhizobium/Agrobacterium group</taxon>
        <taxon>Rhizobium</taxon>
    </lineage>
</organism>
<dbReference type="EMBL" id="JARFYN010000094">
    <property type="protein sequence ID" value="MDL2410622.1"/>
    <property type="molecule type" value="Genomic_DNA"/>
</dbReference>
<name>A0ABT7KPS3_9HYPH</name>
<reference evidence="2" key="1">
    <citation type="submission" date="2023-06" db="EMBL/GenBank/DDBJ databases">
        <title>Phylogenetic Diversity of Rhizobium strains.</title>
        <authorList>
            <person name="Moura F.T."/>
            <person name="Helene L.C.F."/>
            <person name="Hungria M."/>
        </authorList>
    </citation>
    <scope>NUCLEOTIDE SEQUENCE</scope>
    <source>
        <strain evidence="2">CCGE524</strain>
    </source>
</reference>